<accession>A0A8W8I6H5</accession>
<dbReference type="Proteomes" id="UP000005408">
    <property type="component" value="Unassembled WGS sequence"/>
</dbReference>
<dbReference type="AlphaFoldDB" id="A0A8W8I6H5"/>
<evidence type="ECO:0000313" key="1">
    <source>
        <dbReference type="EnsemblMetazoa" id="G12595.1:cds"/>
    </source>
</evidence>
<protein>
    <submittedName>
        <fullName evidence="1">Uncharacterized protein</fullName>
    </submittedName>
</protein>
<sequence>MFRLFPKCIPIDEDTNASDFTYLRTELDSKAPLCWLDIQAWFVRQKQDDLKNSRLGVMKSKSDTQVSCEDHRDPNKADLAMTRAKQARMKRNLRYSVTAEYMRNTVYANEDSTIELVIQLKMGTSGFHYQLRTELLVHCLKSYCVPFRDPNVSIYWVPSISEYFADSAIDEHCQCIVKTSGPVSILFEKKELAVWNTIGHILGINPRQILNL</sequence>
<proteinExistence type="predicted"/>
<keyword evidence="2" id="KW-1185">Reference proteome</keyword>
<evidence type="ECO:0000313" key="2">
    <source>
        <dbReference type="Proteomes" id="UP000005408"/>
    </source>
</evidence>
<dbReference type="EnsemblMetazoa" id="G12595.1">
    <property type="protein sequence ID" value="G12595.1:cds"/>
    <property type="gene ID" value="G12595"/>
</dbReference>
<reference evidence="1" key="1">
    <citation type="submission" date="2022-08" db="UniProtKB">
        <authorList>
            <consortium name="EnsemblMetazoa"/>
        </authorList>
    </citation>
    <scope>IDENTIFICATION</scope>
    <source>
        <strain evidence="1">05x7-T-G4-1.051#20</strain>
    </source>
</reference>
<name>A0A8W8I6H5_MAGGI</name>
<organism evidence="1 2">
    <name type="scientific">Magallana gigas</name>
    <name type="common">Pacific oyster</name>
    <name type="synonym">Crassostrea gigas</name>
    <dbReference type="NCBI Taxonomy" id="29159"/>
    <lineage>
        <taxon>Eukaryota</taxon>
        <taxon>Metazoa</taxon>
        <taxon>Spiralia</taxon>
        <taxon>Lophotrochozoa</taxon>
        <taxon>Mollusca</taxon>
        <taxon>Bivalvia</taxon>
        <taxon>Autobranchia</taxon>
        <taxon>Pteriomorphia</taxon>
        <taxon>Ostreida</taxon>
        <taxon>Ostreoidea</taxon>
        <taxon>Ostreidae</taxon>
        <taxon>Magallana</taxon>
    </lineage>
</organism>